<dbReference type="PANTHER" id="PTHR43133:SF58">
    <property type="entry name" value="ECF RNA POLYMERASE SIGMA FACTOR SIGD"/>
    <property type="match status" value="1"/>
</dbReference>
<sequence length="205" mass="22701">MLNPVFHSSPVTVRKEQEVSEAEQELQALVPAAVTGDRGALQRILEIIHPLVLRYVRARISTGRIPGAEDIAQEACLAVVHSIERYTDRGRPFMAYVYGVVSHKVADARRMYVRDQSHPTEEIPDSVSGEANPEEEALVKDGSNRVRELLDSLSERSREIITLRVLVGLSAEETTEMVGSTPGAVRVAQHRALVSLRKAVEEGER</sequence>
<evidence type="ECO:0000313" key="9">
    <source>
        <dbReference type="EMBL" id="KQB84226.1"/>
    </source>
</evidence>
<evidence type="ECO:0000259" key="8">
    <source>
        <dbReference type="Pfam" id="PF04545"/>
    </source>
</evidence>
<reference evidence="9 10" key="1">
    <citation type="submission" date="2015-10" db="EMBL/GenBank/DDBJ databases">
        <title>Corynebacteirum lowii and Corynebacterium oculi species nova, derived from human clinical disease and and emended description of Corynebacterium mastiditis.</title>
        <authorList>
            <person name="Bernard K."/>
            <person name="Pacheco A.L."/>
            <person name="Mcdougall C."/>
            <person name="Burtx T."/>
            <person name="Weibe D."/>
            <person name="Tyler S."/>
            <person name="Olson A.B."/>
            <person name="Cnockaert M."/>
            <person name="Eguchi H."/>
            <person name="Kuwahara T."/>
            <person name="Nakayama-Imaohji H."/>
            <person name="Boudewijins M."/>
            <person name="Van Hoecke F."/>
            <person name="Bernier A.-M."/>
            <person name="Vandamme P."/>
        </authorList>
    </citation>
    <scope>NUCLEOTIDE SEQUENCE [LARGE SCALE GENOMIC DNA]</scope>
    <source>
        <strain evidence="9 10">NML 130210</strain>
    </source>
</reference>
<dbReference type="InterPro" id="IPR007630">
    <property type="entry name" value="RNA_pol_sigma70_r4"/>
</dbReference>
<dbReference type="InterPro" id="IPR014284">
    <property type="entry name" value="RNA_pol_sigma-70_dom"/>
</dbReference>
<evidence type="ECO:0000256" key="2">
    <source>
        <dbReference type="ARBA" id="ARBA00023015"/>
    </source>
</evidence>
<evidence type="ECO:0000256" key="4">
    <source>
        <dbReference type="ARBA" id="ARBA00023125"/>
    </source>
</evidence>
<proteinExistence type="inferred from homology"/>
<dbReference type="GO" id="GO:0016987">
    <property type="term" value="F:sigma factor activity"/>
    <property type="evidence" value="ECO:0007669"/>
    <property type="project" value="UniProtKB-KW"/>
</dbReference>
<dbReference type="SUPFAM" id="SSF88659">
    <property type="entry name" value="Sigma3 and sigma4 domains of RNA polymerase sigma factors"/>
    <property type="match status" value="1"/>
</dbReference>
<feature type="domain" description="RNA polymerase sigma-70 region 4" evidence="8">
    <location>
        <begin position="149"/>
        <end position="198"/>
    </location>
</feature>
<evidence type="ECO:0000256" key="6">
    <source>
        <dbReference type="SAM" id="MobiDB-lite"/>
    </source>
</evidence>
<protein>
    <submittedName>
        <fullName evidence="9">ECF RNA polymerase sigma factor SigD</fullName>
    </submittedName>
</protein>
<dbReference type="InterPro" id="IPR013324">
    <property type="entry name" value="RNA_pol_sigma_r3/r4-like"/>
</dbReference>
<dbReference type="InterPro" id="IPR013325">
    <property type="entry name" value="RNA_pol_sigma_r2"/>
</dbReference>
<dbReference type="CDD" id="cd06171">
    <property type="entry name" value="Sigma70_r4"/>
    <property type="match status" value="1"/>
</dbReference>
<feature type="domain" description="RNA polymerase sigma-70 region 2" evidence="7">
    <location>
        <begin position="49"/>
        <end position="110"/>
    </location>
</feature>
<dbReference type="PATRIC" id="fig|1544416.3.peg.1027"/>
<evidence type="ECO:0000313" key="10">
    <source>
        <dbReference type="Proteomes" id="UP000050517"/>
    </source>
</evidence>
<dbReference type="Pfam" id="PF04542">
    <property type="entry name" value="Sigma70_r2"/>
    <property type="match status" value="1"/>
</dbReference>
<keyword evidence="5" id="KW-0804">Transcription</keyword>
<dbReference type="STRING" id="1544416.Cocul_01023"/>
<dbReference type="NCBIfam" id="TIGR02937">
    <property type="entry name" value="sigma70-ECF"/>
    <property type="match status" value="1"/>
</dbReference>
<dbReference type="Gene3D" id="1.10.1740.10">
    <property type="match status" value="1"/>
</dbReference>
<keyword evidence="4" id="KW-0238">DNA-binding</keyword>
<dbReference type="AlphaFoldDB" id="A0A0N8VZL4"/>
<evidence type="ECO:0000256" key="3">
    <source>
        <dbReference type="ARBA" id="ARBA00023082"/>
    </source>
</evidence>
<organism evidence="9 10">
    <name type="scientific">Corynebacterium oculi</name>
    <dbReference type="NCBI Taxonomy" id="1544416"/>
    <lineage>
        <taxon>Bacteria</taxon>
        <taxon>Bacillati</taxon>
        <taxon>Actinomycetota</taxon>
        <taxon>Actinomycetes</taxon>
        <taxon>Mycobacteriales</taxon>
        <taxon>Corynebacteriaceae</taxon>
        <taxon>Corynebacterium</taxon>
    </lineage>
</organism>
<keyword evidence="2" id="KW-0805">Transcription regulation</keyword>
<name>A0A0N8VZL4_9CORY</name>
<accession>A0A0N8VZL4</accession>
<evidence type="ECO:0000256" key="5">
    <source>
        <dbReference type="ARBA" id="ARBA00023163"/>
    </source>
</evidence>
<dbReference type="PANTHER" id="PTHR43133">
    <property type="entry name" value="RNA POLYMERASE ECF-TYPE SIGMA FACTO"/>
    <property type="match status" value="1"/>
</dbReference>
<dbReference type="GO" id="GO:0003677">
    <property type="term" value="F:DNA binding"/>
    <property type="evidence" value="ECO:0007669"/>
    <property type="project" value="UniProtKB-KW"/>
</dbReference>
<comment type="caution">
    <text evidence="9">The sequence shown here is derived from an EMBL/GenBank/DDBJ whole genome shotgun (WGS) entry which is preliminary data.</text>
</comment>
<keyword evidence="3" id="KW-0731">Sigma factor</keyword>
<dbReference type="InterPro" id="IPR039425">
    <property type="entry name" value="RNA_pol_sigma-70-like"/>
</dbReference>
<dbReference type="Proteomes" id="UP000050517">
    <property type="component" value="Unassembled WGS sequence"/>
</dbReference>
<feature type="region of interest" description="Disordered" evidence="6">
    <location>
        <begin position="116"/>
        <end position="137"/>
    </location>
</feature>
<keyword evidence="10" id="KW-1185">Reference proteome</keyword>
<dbReference type="Gene3D" id="1.10.10.10">
    <property type="entry name" value="Winged helix-like DNA-binding domain superfamily/Winged helix DNA-binding domain"/>
    <property type="match status" value="1"/>
</dbReference>
<dbReference type="InterPro" id="IPR007627">
    <property type="entry name" value="RNA_pol_sigma70_r2"/>
</dbReference>
<dbReference type="GO" id="GO:0006352">
    <property type="term" value="P:DNA-templated transcription initiation"/>
    <property type="evidence" value="ECO:0007669"/>
    <property type="project" value="InterPro"/>
</dbReference>
<comment type="similarity">
    <text evidence="1">Belongs to the sigma-70 factor family. ECF subfamily.</text>
</comment>
<dbReference type="NCBIfam" id="NF007230">
    <property type="entry name" value="PRK09648.1"/>
    <property type="match status" value="1"/>
</dbReference>
<dbReference type="EMBL" id="LKST01000002">
    <property type="protein sequence ID" value="KQB84226.1"/>
    <property type="molecule type" value="Genomic_DNA"/>
</dbReference>
<evidence type="ECO:0000256" key="1">
    <source>
        <dbReference type="ARBA" id="ARBA00010641"/>
    </source>
</evidence>
<gene>
    <name evidence="9" type="primary">sigD</name>
    <name evidence="9" type="ORF">Cocul_01023</name>
</gene>
<dbReference type="SUPFAM" id="SSF88946">
    <property type="entry name" value="Sigma2 domain of RNA polymerase sigma factors"/>
    <property type="match status" value="1"/>
</dbReference>
<dbReference type="Pfam" id="PF04545">
    <property type="entry name" value="Sigma70_r4"/>
    <property type="match status" value="1"/>
</dbReference>
<evidence type="ECO:0000259" key="7">
    <source>
        <dbReference type="Pfam" id="PF04542"/>
    </source>
</evidence>
<dbReference type="InterPro" id="IPR036388">
    <property type="entry name" value="WH-like_DNA-bd_sf"/>
</dbReference>